<comment type="caution">
    <text evidence="1">The sequence shown here is derived from an EMBL/GenBank/DDBJ whole genome shotgun (WGS) entry which is preliminary data.</text>
</comment>
<accession>A0A1G2NEF0</accession>
<protein>
    <submittedName>
        <fullName evidence="1">Uncharacterized protein</fullName>
    </submittedName>
</protein>
<proteinExistence type="predicted"/>
<gene>
    <name evidence="1" type="ORF">A2938_01195</name>
</gene>
<organism evidence="1 2">
    <name type="scientific">Candidatus Taylorbacteria bacterium RIFCSPLOWO2_01_FULL_48_100</name>
    <dbReference type="NCBI Taxonomy" id="1802322"/>
    <lineage>
        <taxon>Bacteria</taxon>
        <taxon>Candidatus Tayloriibacteriota</taxon>
    </lineage>
</organism>
<dbReference type="Proteomes" id="UP000177797">
    <property type="component" value="Unassembled WGS sequence"/>
</dbReference>
<reference evidence="1 2" key="1">
    <citation type="journal article" date="2016" name="Nat. Commun.">
        <title>Thousands of microbial genomes shed light on interconnected biogeochemical processes in an aquifer system.</title>
        <authorList>
            <person name="Anantharaman K."/>
            <person name="Brown C.T."/>
            <person name="Hug L.A."/>
            <person name="Sharon I."/>
            <person name="Castelle C.J."/>
            <person name="Probst A.J."/>
            <person name="Thomas B.C."/>
            <person name="Singh A."/>
            <person name="Wilkins M.J."/>
            <person name="Karaoz U."/>
            <person name="Brodie E.L."/>
            <person name="Williams K.H."/>
            <person name="Hubbard S.S."/>
            <person name="Banfield J.F."/>
        </authorList>
    </citation>
    <scope>NUCLEOTIDE SEQUENCE [LARGE SCALE GENOMIC DNA]</scope>
</reference>
<dbReference type="AlphaFoldDB" id="A0A1G2NEF0"/>
<evidence type="ECO:0000313" key="2">
    <source>
        <dbReference type="Proteomes" id="UP000177797"/>
    </source>
</evidence>
<sequence length="72" mass="8063">MATITLSKNKIMRQKGVVVLPLEEYNKLSERAVPEYHLAGKAARDLDTLVSDGLRDYATGKCRRIKSLSDLD</sequence>
<name>A0A1G2NEF0_9BACT</name>
<dbReference type="EMBL" id="MHSA01000012">
    <property type="protein sequence ID" value="OHA34444.1"/>
    <property type="molecule type" value="Genomic_DNA"/>
</dbReference>
<evidence type="ECO:0000313" key="1">
    <source>
        <dbReference type="EMBL" id="OHA34444.1"/>
    </source>
</evidence>